<dbReference type="InterPro" id="IPR018222">
    <property type="entry name" value="Nuclear_transport_factor_2_euk"/>
</dbReference>
<evidence type="ECO:0000256" key="1">
    <source>
        <dbReference type="ARBA" id="ARBA00022448"/>
    </source>
</evidence>
<evidence type="ECO:0000256" key="3">
    <source>
        <dbReference type="ARBA" id="ARBA00023242"/>
    </source>
</evidence>
<dbReference type="Gene3D" id="3.10.450.50">
    <property type="match status" value="1"/>
</dbReference>
<keyword evidence="8" id="KW-1185">Reference proteome</keyword>
<dbReference type="GO" id="GO:0006913">
    <property type="term" value="P:nucleocytoplasmic transport"/>
    <property type="evidence" value="ECO:0007669"/>
    <property type="project" value="UniProtKB-UniRule"/>
</dbReference>
<keyword evidence="1 5" id="KW-0813">Transport</keyword>
<dbReference type="InterPro" id="IPR045875">
    <property type="entry name" value="NTF2"/>
</dbReference>
<gene>
    <name evidence="7" type="ORF">CEUTPL_LOCUS8046</name>
</gene>
<dbReference type="InterPro" id="IPR002075">
    <property type="entry name" value="NTF2_dom"/>
</dbReference>
<dbReference type="AlphaFoldDB" id="A0A9N9MUS4"/>
<sequence>MSTDSEMKAKIDQACRVAEEFTKLYYETIDKRRHLMSRLYLDSAVSSWNGNGIKGHDRIQQFIIDLPGSDHTMVTLDSQPILDSATAGLLTFMVQTSGIVKYQDKTPKTFQQNFIVTAPGDKWKIVSDCFRIQERLTK</sequence>
<dbReference type="PANTHER" id="PTHR12612">
    <property type="entry name" value="NUCLEAR TRANSPORT FACTOR 2"/>
    <property type="match status" value="1"/>
</dbReference>
<dbReference type="Proteomes" id="UP001152799">
    <property type="component" value="Chromosome 4"/>
</dbReference>
<evidence type="ECO:0000313" key="8">
    <source>
        <dbReference type="Proteomes" id="UP001152799"/>
    </source>
</evidence>
<evidence type="ECO:0000313" key="7">
    <source>
        <dbReference type="EMBL" id="CAG9767483.1"/>
    </source>
</evidence>
<name>A0A9N9MUS4_9CUCU</name>
<feature type="domain" description="Nuclear transport factor 2" evidence="6">
    <location>
        <begin position="17"/>
        <end position="131"/>
    </location>
</feature>
<keyword evidence="2 5" id="KW-0653">Protein transport</keyword>
<protein>
    <recommendedName>
        <fullName evidence="4 5">NTF2-related export protein</fullName>
    </recommendedName>
</protein>
<keyword evidence="3 5" id="KW-0539">Nucleus</keyword>
<evidence type="ECO:0000256" key="4">
    <source>
        <dbReference type="ARBA" id="ARBA00070836"/>
    </source>
</evidence>
<comment type="subcellular location">
    <subcellularLocation>
        <location evidence="5">Cytoplasm</location>
    </subcellularLocation>
    <subcellularLocation>
        <location evidence="5">Nucleus</location>
    </subcellularLocation>
</comment>
<evidence type="ECO:0000256" key="5">
    <source>
        <dbReference type="RuleBase" id="RU369002"/>
    </source>
</evidence>
<proteinExistence type="predicted"/>
<dbReference type="GO" id="GO:0005737">
    <property type="term" value="C:cytoplasm"/>
    <property type="evidence" value="ECO:0007669"/>
    <property type="project" value="UniProtKB-SubCell"/>
</dbReference>
<dbReference type="Pfam" id="PF02136">
    <property type="entry name" value="NTF2"/>
    <property type="match status" value="1"/>
</dbReference>
<dbReference type="SUPFAM" id="SSF54427">
    <property type="entry name" value="NTF2-like"/>
    <property type="match status" value="1"/>
</dbReference>
<dbReference type="EMBL" id="OU892280">
    <property type="protein sequence ID" value="CAG9767483.1"/>
    <property type="molecule type" value="Genomic_DNA"/>
</dbReference>
<reference evidence="7" key="1">
    <citation type="submission" date="2022-01" db="EMBL/GenBank/DDBJ databases">
        <authorList>
            <person name="King R."/>
        </authorList>
    </citation>
    <scope>NUCLEOTIDE SEQUENCE</scope>
</reference>
<dbReference type="CDD" id="cd00780">
    <property type="entry name" value="NTF2"/>
    <property type="match status" value="1"/>
</dbReference>
<dbReference type="OrthoDB" id="25408at2759"/>
<evidence type="ECO:0000259" key="6">
    <source>
        <dbReference type="Pfam" id="PF02136"/>
    </source>
</evidence>
<dbReference type="GO" id="GO:0005634">
    <property type="term" value="C:nucleus"/>
    <property type="evidence" value="ECO:0007669"/>
    <property type="project" value="UniProtKB-SubCell"/>
</dbReference>
<dbReference type="InterPro" id="IPR032710">
    <property type="entry name" value="NTF2-like_dom_sf"/>
</dbReference>
<dbReference type="FunFam" id="3.10.450.50:FF:000006">
    <property type="entry name" value="NTF2-related export protein 2 isoform 1"/>
    <property type="match status" value="1"/>
</dbReference>
<comment type="function">
    <text evidence="5">Has a role in nuclear-cytoplasmic transport of proteins and mRNAs.</text>
</comment>
<dbReference type="GO" id="GO:0015031">
    <property type="term" value="P:protein transport"/>
    <property type="evidence" value="ECO:0007669"/>
    <property type="project" value="UniProtKB-KW"/>
</dbReference>
<organism evidence="7 8">
    <name type="scientific">Ceutorhynchus assimilis</name>
    <name type="common">cabbage seed weevil</name>
    <dbReference type="NCBI Taxonomy" id="467358"/>
    <lineage>
        <taxon>Eukaryota</taxon>
        <taxon>Metazoa</taxon>
        <taxon>Ecdysozoa</taxon>
        <taxon>Arthropoda</taxon>
        <taxon>Hexapoda</taxon>
        <taxon>Insecta</taxon>
        <taxon>Pterygota</taxon>
        <taxon>Neoptera</taxon>
        <taxon>Endopterygota</taxon>
        <taxon>Coleoptera</taxon>
        <taxon>Polyphaga</taxon>
        <taxon>Cucujiformia</taxon>
        <taxon>Curculionidae</taxon>
        <taxon>Ceutorhynchinae</taxon>
        <taxon>Ceutorhynchus</taxon>
    </lineage>
</organism>
<dbReference type="GO" id="GO:0051028">
    <property type="term" value="P:mRNA transport"/>
    <property type="evidence" value="ECO:0007669"/>
    <property type="project" value="UniProtKB-UniRule"/>
</dbReference>
<accession>A0A9N9MUS4</accession>
<evidence type="ECO:0000256" key="2">
    <source>
        <dbReference type="ARBA" id="ARBA00022927"/>
    </source>
</evidence>
<keyword evidence="5" id="KW-0963">Cytoplasm</keyword>